<dbReference type="InterPro" id="IPR029021">
    <property type="entry name" value="Prot-tyrosine_phosphatase-like"/>
</dbReference>
<dbReference type="Gene3D" id="3.90.190.10">
    <property type="entry name" value="Protein tyrosine phosphatase superfamily"/>
    <property type="match status" value="1"/>
</dbReference>
<evidence type="ECO:0000313" key="1">
    <source>
        <dbReference type="EMBL" id="KAJ9485475.1"/>
    </source>
</evidence>
<comment type="caution">
    <text evidence="1">The sequence shown here is derived from an EMBL/GenBank/DDBJ whole genome shotgun (WGS) entry which is preliminary data.</text>
</comment>
<dbReference type="Pfam" id="PF13350">
    <property type="entry name" value="Y_phosphatase3"/>
    <property type="match status" value="1"/>
</dbReference>
<gene>
    <name evidence="1" type="ORF">VN97_g7871</name>
</gene>
<sequence length="134" mass="14771">MRQRANANTEPAGKDRTGIAIALILALAGVPQEAIVHDYTLTRIGIEPVRELLQVKLMGGNGEVDWEDKDTRMLAGCHVDYIMARDPVIKKRQGKGLECQTCCSLTQLSECGETGDTLEKSTLEVVTSVYFRFT</sequence>
<reference evidence="1" key="2">
    <citation type="journal article" date="2016" name="Fungal Biol.">
        <title>Ochratoxin A production by Penicillium thymicola.</title>
        <authorList>
            <person name="Nguyen H.D.T."/>
            <person name="McMullin D.R."/>
            <person name="Ponomareva E."/>
            <person name="Riley R."/>
            <person name="Pomraning K.R."/>
            <person name="Baker S.E."/>
            <person name="Seifert K.A."/>
        </authorList>
    </citation>
    <scope>NUCLEOTIDE SEQUENCE</scope>
    <source>
        <strain evidence="1">DAOM 180753</strain>
    </source>
</reference>
<dbReference type="GO" id="GO:0004721">
    <property type="term" value="F:phosphoprotein phosphatase activity"/>
    <property type="evidence" value="ECO:0007669"/>
    <property type="project" value="InterPro"/>
</dbReference>
<organism evidence="1 2">
    <name type="scientific">Penicillium thymicola</name>
    <dbReference type="NCBI Taxonomy" id="293382"/>
    <lineage>
        <taxon>Eukaryota</taxon>
        <taxon>Fungi</taxon>
        <taxon>Dikarya</taxon>
        <taxon>Ascomycota</taxon>
        <taxon>Pezizomycotina</taxon>
        <taxon>Eurotiomycetes</taxon>
        <taxon>Eurotiomycetidae</taxon>
        <taxon>Eurotiales</taxon>
        <taxon>Aspergillaceae</taxon>
        <taxon>Penicillium</taxon>
    </lineage>
</organism>
<evidence type="ECO:0000313" key="2">
    <source>
        <dbReference type="Proteomes" id="UP001227192"/>
    </source>
</evidence>
<name>A0AAI9X6A6_PENTH</name>
<keyword evidence="2" id="KW-1185">Reference proteome</keyword>
<dbReference type="SUPFAM" id="SSF52799">
    <property type="entry name" value="(Phosphotyrosine protein) phosphatases II"/>
    <property type="match status" value="1"/>
</dbReference>
<dbReference type="EMBL" id="LACB01000264">
    <property type="protein sequence ID" value="KAJ9485475.1"/>
    <property type="molecule type" value="Genomic_DNA"/>
</dbReference>
<dbReference type="AlphaFoldDB" id="A0AAI9X6A6"/>
<reference evidence="1" key="1">
    <citation type="submission" date="2015-06" db="EMBL/GenBank/DDBJ databases">
        <authorList>
            <person name="Nguyen H."/>
        </authorList>
    </citation>
    <scope>NUCLEOTIDE SEQUENCE</scope>
    <source>
        <strain evidence="1">DAOM 180753</strain>
    </source>
</reference>
<dbReference type="Proteomes" id="UP001227192">
    <property type="component" value="Unassembled WGS sequence"/>
</dbReference>
<protein>
    <submittedName>
        <fullName evidence="1">Uncharacterized protein</fullName>
    </submittedName>
</protein>
<proteinExistence type="predicted"/>
<dbReference type="InterPro" id="IPR026893">
    <property type="entry name" value="Tyr/Ser_Pase_IphP-type"/>
</dbReference>
<accession>A0AAI9X6A6</accession>